<organism evidence="1 2">
    <name type="scientific">Steinernema glaseri</name>
    <dbReference type="NCBI Taxonomy" id="37863"/>
    <lineage>
        <taxon>Eukaryota</taxon>
        <taxon>Metazoa</taxon>
        <taxon>Ecdysozoa</taxon>
        <taxon>Nematoda</taxon>
        <taxon>Chromadorea</taxon>
        <taxon>Rhabditida</taxon>
        <taxon>Tylenchina</taxon>
        <taxon>Panagrolaimomorpha</taxon>
        <taxon>Strongyloidoidea</taxon>
        <taxon>Steinernematidae</taxon>
        <taxon>Steinernema</taxon>
    </lineage>
</organism>
<accession>A0A1I7Z0W4</accession>
<keyword evidence="1" id="KW-1185">Reference proteome</keyword>
<dbReference type="Proteomes" id="UP000095287">
    <property type="component" value="Unplaced"/>
</dbReference>
<dbReference type="AlphaFoldDB" id="A0A1I7Z0W4"/>
<dbReference type="WBParaSite" id="L893_g21684.t2">
    <property type="protein sequence ID" value="L893_g21684.t2"/>
    <property type="gene ID" value="L893_g21684"/>
</dbReference>
<evidence type="ECO:0000313" key="1">
    <source>
        <dbReference type="Proteomes" id="UP000095287"/>
    </source>
</evidence>
<proteinExistence type="predicted"/>
<name>A0A1I7Z0W4_9BILA</name>
<reference evidence="2" key="1">
    <citation type="submission" date="2016-11" db="UniProtKB">
        <authorList>
            <consortium name="WormBaseParasite"/>
        </authorList>
    </citation>
    <scope>IDENTIFICATION</scope>
</reference>
<protein>
    <submittedName>
        <fullName evidence="2">GB1/RHD3-type G domain-containing protein</fullName>
    </submittedName>
</protein>
<evidence type="ECO:0000313" key="2">
    <source>
        <dbReference type="WBParaSite" id="L893_g21684.t2"/>
    </source>
</evidence>
<sequence length="281" mass="31591">MQRMAEKSILKFESDPKSLGLGSEDNGPMVLCQSPKKQSRPWISAMFIPTSTGLWGLTFARRLHDVQEEVVLVSSTGSDCAFWIHVDPLVDHSLVSTTLSSSSSHKTQTHQLDHSLVRQPHTSSPTLQLVLGPPPSSPAIRFMDSVTQRFVFLEENVRYLEWELPVALQVLGWNVITHEMHVITVLLLIAVVEAAVAIPVSKRDYEDFLNEMAKRDLEETYEDFLNEMAKRDLEETVFLTPPESLAFVVDLPRTDRKNLAEQEAILKALGAEDAKEPQEAM</sequence>